<evidence type="ECO:0000313" key="2">
    <source>
        <dbReference type="Proteomes" id="UP001303222"/>
    </source>
</evidence>
<comment type="caution">
    <text evidence="1">The sequence shown here is derived from an EMBL/GenBank/DDBJ whole genome shotgun (WGS) entry which is preliminary data.</text>
</comment>
<keyword evidence="2" id="KW-1185">Reference proteome</keyword>
<dbReference type="AlphaFoldDB" id="A0AAN6NLN3"/>
<evidence type="ECO:0000313" key="1">
    <source>
        <dbReference type="EMBL" id="KAK3947098.1"/>
    </source>
</evidence>
<reference evidence="1" key="1">
    <citation type="journal article" date="2023" name="Mol. Phylogenet. Evol.">
        <title>Genome-scale phylogeny and comparative genomics of the fungal order Sordariales.</title>
        <authorList>
            <person name="Hensen N."/>
            <person name="Bonometti L."/>
            <person name="Westerberg I."/>
            <person name="Brannstrom I.O."/>
            <person name="Guillou S."/>
            <person name="Cros-Aarteil S."/>
            <person name="Calhoun S."/>
            <person name="Haridas S."/>
            <person name="Kuo A."/>
            <person name="Mondo S."/>
            <person name="Pangilinan J."/>
            <person name="Riley R."/>
            <person name="LaButti K."/>
            <person name="Andreopoulos B."/>
            <person name="Lipzen A."/>
            <person name="Chen C."/>
            <person name="Yan M."/>
            <person name="Daum C."/>
            <person name="Ng V."/>
            <person name="Clum A."/>
            <person name="Steindorff A."/>
            <person name="Ohm R.A."/>
            <person name="Martin F."/>
            <person name="Silar P."/>
            <person name="Natvig D.O."/>
            <person name="Lalanne C."/>
            <person name="Gautier V."/>
            <person name="Ament-Velasquez S.L."/>
            <person name="Kruys A."/>
            <person name="Hutchinson M.I."/>
            <person name="Powell A.J."/>
            <person name="Barry K."/>
            <person name="Miller A.N."/>
            <person name="Grigoriev I.V."/>
            <person name="Debuchy R."/>
            <person name="Gladieux P."/>
            <person name="Hiltunen Thoren M."/>
            <person name="Johannesson H."/>
        </authorList>
    </citation>
    <scope>NUCLEOTIDE SEQUENCE</scope>
    <source>
        <strain evidence="1">CBS 626.80</strain>
    </source>
</reference>
<organism evidence="1 2">
    <name type="scientific">Pseudoneurospora amorphoporcata</name>
    <dbReference type="NCBI Taxonomy" id="241081"/>
    <lineage>
        <taxon>Eukaryota</taxon>
        <taxon>Fungi</taxon>
        <taxon>Dikarya</taxon>
        <taxon>Ascomycota</taxon>
        <taxon>Pezizomycotina</taxon>
        <taxon>Sordariomycetes</taxon>
        <taxon>Sordariomycetidae</taxon>
        <taxon>Sordariales</taxon>
        <taxon>Sordariaceae</taxon>
        <taxon>Pseudoneurospora</taxon>
    </lineage>
</organism>
<proteinExistence type="predicted"/>
<protein>
    <submittedName>
        <fullName evidence="1">Uncharacterized protein</fullName>
    </submittedName>
</protein>
<name>A0AAN6NLN3_9PEZI</name>
<dbReference type="EMBL" id="MU859417">
    <property type="protein sequence ID" value="KAK3947098.1"/>
    <property type="molecule type" value="Genomic_DNA"/>
</dbReference>
<accession>A0AAN6NLN3</accession>
<gene>
    <name evidence="1" type="ORF">QBC32DRAFT_224922</name>
</gene>
<dbReference type="Proteomes" id="UP001303222">
    <property type="component" value="Unassembled WGS sequence"/>
</dbReference>
<feature type="non-terminal residue" evidence="1">
    <location>
        <position position="1"/>
    </location>
</feature>
<sequence>HTVGAANPHFLEFVEAFAEVSFSLIFNPESLDREDSSCSAQVCRVRTKQSAVFPNSVKLGPQDLGVLPSMSHVNPCDVMRLPVERDGVQEDRLGNVPAPGVCHERLPTDGHCSSSHLAGTGPSPFASLEVNSALLKANQSYGRMCRVGGTLQKRRISTGGFYMAMRLSNQYSSCTDRGE</sequence>
<reference evidence="1" key="2">
    <citation type="submission" date="2023-06" db="EMBL/GenBank/DDBJ databases">
        <authorList>
            <consortium name="Lawrence Berkeley National Laboratory"/>
            <person name="Mondo S.J."/>
            <person name="Hensen N."/>
            <person name="Bonometti L."/>
            <person name="Westerberg I."/>
            <person name="Brannstrom I.O."/>
            <person name="Guillou S."/>
            <person name="Cros-Aarteil S."/>
            <person name="Calhoun S."/>
            <person name="Haridas S."/>
            <person name="Kuo A."/>
            <person name="Pangilinan J."/>
            <person name="Riley R."/>
            <person name="Labutti K."/>
            <person name="Andreopoulos B."/>
            <person name="Lipzen A."/>
            <person name="Chen C."/>
            <person name="Yanf M."/>
            <person name="Daum C."/>
            <person name="Ng V."/>
            <person name="Clum A."/>
            <person name="Steindorff A."/>
            <person name="Ohm R."/>
            <person name="Martin F."/>
            <person name="Silar P."/>
            <person name="Natvig D."/>
            <person name="Lalanne C."/>
            <person name="Gautier V."/>
            <person name="Ament-Velasquez S.L."/>
            <person name="Kruys A."/>
            <person name="Hutchinson M.I."/>
            <person name="Powell A.J."/>
            <person name="Barry K."/>
            <person name="Miller A.N."/>
            <person name="Grigoriev I.V."/>
            <person name="Debuchy R."/>
            <person name="Gladieux P."/>
            <person name="Thoren M.H."/>
            <person name="Johannesson H."/>
        </authorList>
    </citation>
    <scope>NUCLEOTIDE SEQUENCE</scope>
    <source>
        <strain evidence="1">CBS 626.80</strain>
    </source>
</reference>